<name>A0A2A4XGG7_9GAMM</name>
<accession>A0A2A4XGG7</accession>
<dbReference type="Pfam" id="PF13145">
    <property type="entry name" value="Rotamase_2"/>
    <property type="match status" value="1"/>
</dbReference>
<keyword evidence="5" id="KW-1133">Transmembrane helix</keyword>
<comment type="caution">
    <text evidence="7">The sequence shown here is derived from an EMBL/GenBank/DDBJ whole genome shotgun (WGS) entry which is preliminary data.</text>
</comment>
<dbReference type="Proteomes" id="UP000218767">
    <property type="component" value="Unassembled WGS sequence"/>
</dbReference>
<comment type="catalytic activity">
    <reaction evidence="1">
        <text>[protein]-peptidylproline (omega=180) = [protein]-peptidylproline (omega=0)</text>
        <dbReference type="Rhea" id="RHEA:16237"/>
        <dbReference type="Rhea" id="RHEA-COMP:10747"/>
        <dbReference type="Rhea" id="RHEA-COMP:10748"/>
        <dbReference type="ChEBI" id="CHEBI:83833"/>
        <dbReference type="ChEBI" id="CHEBI:83834"/>
        <dbReference type="EC" id="5.2.1.8"/>
    </reaction>
</comment>
<gene>
    <name evidence="7" type="ORF">COB20_01665</name>
</gene>
<protein>
    <recommendedName>
        <fullName evidence="3">peptidylprolyl isomerase</fullName>
        <ecNumber evidence="3">5.2.1.8</ecNumber>
    </recommendedName>
</protein>
<evidence type="ECO:0000313" key="8">
    <source>
        <dbReference type="Proteomes" id="UP000218767"/>
    </source>
</evidence>
<keyword evidence="4" id="KW-0413">Isomerase</keyword>
<keyword evidence="4" id="KW-0697">Rotamase</keyword>
<comment type="similarity">
    <text evidence="2">Belongs to the PpiC/parvulin rotamase family.</text>
</comment>
<evidence type="ECO:0000256" key="5">
    <source>
        <dbReference type="SAM" id="Phobius"/>
    </source>
</evidence>
<evidence type="ECO:0000256" key="3">
    <source>
        <dbReference type="ARBA" id="ARBA00013194"/>
    </source>
</evidence>
<evidence type="ECO:0000256" key="2">
    <source>
        <dbReference type="ARBA" id="ARBA00007656"/>
    </source>
</evidence>
<organism evidence="7 8">
    <name type="scientific">SAR86 cluster bacterium</name>
    <dbReference type="NCBI Taxonomy" id="2030880"/>
    <lineage>
        <taxon>Bacteria</taxon>
        <taxon>Pseudomonadati</taxon>
        <taxon>Pseudomonadota</taxon>
        <taxon>Gammaproteobacteria</taxon>
        <taxon>SAR86 cluster</taxon>
    </lineage>
</organism>
<dbReference type="PANTHER" id="PTHR47245:SF2">
    <property type="entry name" value="PEPTIDYL-PROLYL CIS-TRANS ISOMERASE HP_0175-RELATED"/>
    <property type="match status" value="1"/>
</dbReference>
<dbReference type="PANTHER" id="PTHR47245">
    <property type="entry name" value="PEPTIDYLPROLYL ISOMERASE"/>
    <property type="match status" value="1"/>
</dbReference>
<dbReference type="InterPro" id="IPR050245">
    <property type="entry name" value="PrsA_foldase"/>
</dbReference>
<keyword evidence="5" id="KW-0812">Transmembrane</keyword>
<dbReference type="EMBL" id="NVUL01000005">
    <property type="protein sequence ID" value="PCI81381.1"/>
    <property type="molecule type" value="Genomic_DNA"/>
</dbReference>
<evidence type="ECO:0000256" key="1">
    <source>
        <dbReference type="ARBA" id="ARBA00000971"/>
    </source>
</evidence>
<keyword evidence="5" id="KW-0472">Membrane</keyword>
<dbReference type="InterPro" id="IPR027304">
    <property type="entry name" value="Trigger_fact/SurA_dom_sf"/>
</dbReference>
<feature type="domain" description="PpiC" evidence="6">
    <location>
        <begin position="122"/>
        <end position="243"/>
    </location>
</feature>
<proteinExistence type="inferred from homology"/>
<dbReference type="GO" id="GO:0003755">
    <property type="term" value="F:peptidyl-prolyl cis-trans isomerase activity"/>
    <property type="evidence" value="ECO:0007669"/>
    <property type="project" value="UniProtKB-KW"/>
</dbReference>
<reference evidence="8" key="1">
    <citation type="submission" date="2017-08" db="EMBL/GenBank/DDBJ databases">
        <title>A dynamic microbial community with high functional redundancy inhabits the cold, oxic subseafloor aquifer.</title>
        <authorList>
            <person name="Tully B.J."/>
            <person name="Wheat C.G."/>
            <person name="Glazer B.T."/>
            <person name="Huber J.A."/>
        </authorList>
    </citation>
    <scope>NUCLEOTIDE SEQUENCE [LARGE SCALE GENOMIC DNA]</scope>
</reference>
<dbReference type="EC" id="5.2.1.8" evidence="3"/>
<dbReference type="AlphaFoldDB" id="A0A2A4XGG7"/>
<sequence length="280" mass="32160">MTIVKESIPMNTPLPQKLMREPTVHFFIIALFIFALYAITQSGSENLLEIDQREIDARIFMQELSRGEELNLEQRELVTAFYIEEQILVREALSMELDNDERIHDILAQKMRHVLSGNIIQPTDDELQAYYEENSARFETPASLTLDELVFDSRDPLADSIVDSLQQSADTDTLLSMSEGTAAPLPNVNSVDLANIFDQQFADRILAADLDRWEGPFVSNRGQHWLRIIERSPARIPALEDIADLVRLEWIATEEETRLQLEVDKLWNEYTIVISNNEPD</sequence>
<feature type="transmembrane region" description="Helical" evidence="5">
    <location>
        <begin position="23"/>
        <end position="40"/>
    </location>
</feature>
<dbReference type="SUPFAM" id="SSF109998">
    <property type="entry name" value="Triger factor/SurA peptide-binding domain-like"/>
    <property type="match status" value="1"/>
</dbReference>
<evidence type="ECO:0000259" key="6">
    <source>
        <dbReference type="Pfam" id="PF13145"/>
    </source>
</evidence>
<dbReference type="InterPro" id="IPR000297">
    <property type="entry name" value="PPIase_PpiC"/>
</dbReference>
<evidence type="ECO:0000256" key="4">
    <source>
        <dbReference type="ARBA" id="ARBA00023110"/>
    </source>
</evidence>
<evidence type="ECO:0000313" key="7">
    <source>
        <dbReference type="EMBL" id="PCI81381.1"/>
    </source>
</evidence>